<name>A0ABY9XY57_9FLAO</name>
<accession>A0ABY9XY57</accession>
<evidence type="ECO:0000313" key="2">
    <source>
        <dbReference type="Proteomes" id="UP001302806"/>
    </source>
</evidence>
<protein>
    <recommendedName>
        <fullName evidence="3">Lipoprotein</fullName>
    </recommendedName>
</protein>
<evidence type="ECO:0000313" key="1">
    <source>
        <dbReference type="EMBL" id="WNH10762.1"/>
    </source>
</evidence>
<dbReference type="RefSeq" id="WP_415866997.1">
    <property type="nucleotide sequence ID" value="NZ_CP134537.1"/>
</dbReference>
<dbReference type="Proteomes" id="UP001302806">
    <property type="component" value="Chromosome"/>
</dbReference>
<evidence type="ECO:0008006" key="3">
    <source>
        <dbReference type="Google" id="ProtNLM"/>
    </source>
</evidence>
<sequence length="109" mass="12336">MYINITLNQQTMKALLSILVVFMLFNCTNDQILEKAKELNRDKNYKVGLTTLCESNIDIKWVCVSKTEFERLHALPVSCNTVLITSIEGNKYSGIINGFSDNESPCANR</sequence>
<dbReference type="EMBL" id="CP134537">
    <property type="protein sequence ID" value="WNH10762.1"/>
    <property type="molecule type" value="Genomic_DNA"/>
</dbReference>
<organism evidence="1 2">
    <name type="scientific">Thalassobellus suaedae</name>
    <dbReference type="NCBI Taxonomy" id="3074124"/>
    <lineage>
        <taxon>Bacteria</taxon>
        <taxon>Pseudomonadati</taxon>
        <taxon>Bacteroidota</taxon>
        <taxon>Flavobacteriia</taxon>
        <taxon>Flavobacteriales</taxon>
        <taxon>Flavobacteriaceae</taxon>
        <taxon>Thalassobellus</taxon>
    </lineage>
</organism>
<gene>
    <name evidence="1" type="ORF">RHP51_09050</name>
</gene>
<reference evidence="1 2" key="1">
    <citation type="submission" date="2023-09" db="EMBL/GenBank/DDBJ databases">
        <title>Thalassobella suaedae gen. nov., sp. nov., a marine bacterium of the family Flavobacteriaceae isolated from a halophyte Suaeda japonica.</title>
        <authorList>
            <person name="Lee S.Y."/>
            <person name="Hwang C.Y."/>
        </authorList>
    </citation>
    <scope>NUCLEOTIDE SEQUENCE [LARGE SCALE GENOMIC DNA]</scope>
    <source>
        <strain evidence="1 2">HL-DH14</strain>
    </source>
</reference>
<proteinExistence type="predicted"/>